<dbReference type="SUPFAM" id="SSF46689">
    <property type="entry name" value="Homeodomain-like"/>
    <property type="match status" value="1"/>
</dbReference>
<dbReference type="InterPro" id="IPR001647">
    <property type="entry name" value="HTH_TetR"/>
</dbReference>
<keyword evidence="1" id="KW-0805">Transcription regulation</keyword>
<keyword evidence="3" id="KW-0804">Transcription</keyword>
<gene>
    <name evidence="6" type="ORF">AVENP_0957</name>
</gene>
<evidence type="ECO:0000256" key="3">
    <source>
        <dbReference type="ARBA" id="ARBA00023163"/>
    </source>
</evidence>
<protein>
    <submittedName>
        <fullName evidence="6">Transcriptional regulator, TetR/AcrR family</fullName>
    </submittedName>
</protein>
<dbReference type="RefSeq" id="WP_128360304.1">
    <property type="nucleotide sequence ID" value="NZ_CP053840.1"/>
</dbReference>
<dbReference type="GO" id="GO:0003677">
    <property type="term" value="F:DNA binding"/>
    <property type="evidence" value="ECO:0007669"/>
    <property type="project" value="UniProtKB-UniRule"/>
</dbReference>
<evidence type="ECO:0000256" key="2">
    <source>
        <dbReference type="ARBA" id="ARBA00023125"/>
    </source>
</evidence>
<accession>A0AAE7BA50</accession>
<dbReference type="InterPro" id="IPR011075">
    <property type="entry name" value="TetR_C"/>
</dbReference>
<dbReference type="SUPFAM" id="SSF48498">
    <property type="entry name" value="Tetracyclin repressor-like, C-terminal domain"/>
    <property type="match status" value="1"/>
</dbReference>
<dbReference type="Proteomes" id="UP000503482">
    <property type="component" value="Chromosome"/>
</dbReference>
<dbReference type="Pfam" id="PF16925">
    <property type="entry name" value="TetR_C_13"/>
    <property type="match status" value="1"/>
</dbReference>
<dbReference type="Pfam" id="PF00440">
    <property type="entry name" value="TetR_N"/>
    <property type="match status" value="1"/>
</dbReference>
<feature type="domain" description="HTH tetR-type" evidence="5">
    <location>
        <begin position="5"/>
        <end position="65"/>
    </location>
</feature>
<dbReference type="PANTHER" id="PTHR47506">
    <property type="entry name" value="TRANSCRIPTIONAL REGULATORY PROTEIN"/>
    <property type="match status" value="1"/>
</dbReference>
<dbReference type="InterPro" id="IPR023772">
    <property type="entry name" value="DNA-bd_HTH_TetR-type_CS"/>
</dbReference>
<organism evidence="6 7">
    <name type="scientific">Arcobacter venerupis</name>
    <dbReference type="NCBI Taxonomy" id="1054033"/>
    <lineage>
        <taxon>Bacteria</taxon>
        <taxon>Pseudomonadati</taxon>
        <taxon>Campylobacterota</taxon>
        <taxon>Epsilonproteobacteria</taxon>
        <taxon>Campylobacterales</taxon>
        <taxon>Arcobacteraceae</taxon>
        <taxon>Arcobacter</taxon>
    </lineage>
</organism>
<dbReference type="PROSITE" id="PS50977">
    <property type="entry name" value="HTH_TETR_2"/>
    <property type="match status" value="1"/>
</dbReference>
<dbReference type="PANTHER" id="PTHR47506:SF1">
    <property type="entry name" value="HTH-TYPE TRANSCRIPTIONAL REGULATOR YJDC"/>
    <property type="match status" value="1"/>
</dbReference>
<reference evidence="6 7" key="1">
    <citation type="submission" date="2020-05" db="EMBL/GenBank/DDBJ databases">
        <title>Complete genome sequencing of Campylobacter and Arcobacter type strains.</title>
        <authorList>
            <person name="Miller W.G."/>
            <person name="Yee E."/>
        </authorList>
    </citation>
    <scope>NUCLEOTIDE SEQUENCE [LARGE SCALE GENOMIC DNA]</scope>
    <source>
        <strain evidence="6 7">LMG 26156</strain>
    </source>
</reference>
<evidence type="ECO:0000259" key="5">
    <source>
        <dbReference type="PROSITE" id="PS50977"/>
    </source>
</evidence>
<dbReference type="AlphaFoldDB" id="A0AAE7BA50"/>
<dbReference type="PROSITE" id="PS01081">
    <property type="entry name" value="HTH_TETR_1"/>
    <property type="match status" value="1"/>
</dbReference>
<sequence>MKTKKDTKDLLLEITFDEVYTYGYQGASVLKILEKAELNKGSLYHYFKNKKEMVLEAVEIKSREIFGQKYEAIVNGNAPYLENFEKMLIESYDLISQRGCPLANLIQEMSNHDKEFEILLNKQYDGLRNIIENIIIKAVENNELSSKDTKELSLFILSTIEGNILTAKAFKDRNIYIRNTKYLFYCLKLSTIY</sequence>
<evidence type="ECO:0000256" key="1">
    <source>
        <dbReference type="ARBA" id="ARBA00023015"/>
    </source>
</evidence>
<evidence type="ECO:0000256" key="4">
    <source>
        <dbReference type="PROSITE-ProRule" id="PRU00335"/>
    </source>
</evidence>
<dbReference type="InterPro" id="IPR009057">
    <property type="entry name" value="Homeodomain-like_sf"/>
</dbReference>
<dbReference type="Gene3D" id="1.10.357.10">
    <property type="entry name" value="Tetracycline Repressor, domain 2"/>
    <property type="match status" value="1"/>
</dbReference>
<feature type="DNA-binding region" description="H-T-H motif" evidence="4">
    <location>
        <begin position="28"/>
        <end position="47"/>
    </location>
</feature>
<dbReference type="EMBL" id="CP053840">
    <property type="protein sequence ID" value="QKF66515.1"/>
    <property type="molecule type" value="Genomic_DNA"/>
</dbReference>
<proteinExistence type="predicted"/>
<keyword evidence="2 4" id="KW-0238">DNA-binding</keyword>
<dbReference type="KEGG" id="avp:AVENP_0957"/>
<evidence type="ECO:0000313" key="7">
    <source>
        <dbReference type="Proteomes" id="UP000503482"/>
    </source>
</evidence>
<dbReference type="InterPro" id="IPR036271">
    <property type="entry name" value="Tet_transcr_reg_TetR-rel_C_sf"/>
</dbReference>
<name>A0AAE7BA50_9BACT</name>
<keyword evidence="7" id="KW-1185">Reference proteome</keyword>
<evidence type="ECO:0000313" key="6">
    <source>
        <dbReference type="EMBL" id="QKF66515.1"/>
    </source>
</evidence>